<proteinExistence type="predicted"/>
<name>A0A0A8YJR7_ARUDO</name>
<reference evidence="1" key="2">
    <citation type="journal article" date="2015" name="Data Brief">
        <title>Shoot transcriptome of the giant reed, Arundo donax.</title>
        <authorList>
            <person name="Barrero R.A."/>
            <person name="Guerrero F.D."/>
            <person name="Moolhuijzen P."/>
            <person name="Goolsby J.A."/>
            <person name="Tidwell J."/>
            <person name="Bellgard S.E."/>
            <person name="Bellgard M.I."/>
        </authorList>
    </citation>
    <scope>NUCLEOTIDE SEQUENCE</scope>
    <source>
        <tissue evidence="1">Shoot tissue taken approximately 20 cm above the soil surface</tissue>
    </source>
</reference>
<protein>
    <submittedName>
        <fullName evidence="1">Uncharacterized protein</fullName>
    </submittedName>
</protein>
<evidence type="ECO:0000313" key="1">
    <source>
        <dbReference type="EMBL" id="JAD22832.1"/>
    </source>
</evidence>
<sequence length="30" mass="3475">MKINNFQYDIVVKSLSNNKLCSCYNIVPLI</sequence>
<reference evidence="1" key="1">
    <citation type="submission" date="2014-09" db="EMBL/GenBank/DDBJ databases">
        <authorList>
            <person name="Magalhaes I.L.F."/>
            <person name="Oliveira U."/>
            <person name="Santos F.R."/>
            <person name="Vidigal T.H.D.A."/>
            <person name="Brescovit A.D."/>
            <person name="Santos A.J."/>
        </authorList>
    </citation>
    <scope>NUCLEOTIDE SEQUENCE</scope>
    <source>
        <tissue evidence="1">Shoot tissue taken approximately 20 cm above the soil surface</tissue>
    </source>
</reference>
<accession>A0A0A8YJR7</accession>
<dbReference type="EMBL" id="GBRH01275063">
    <property type="protein sequence ID" value="JAD22832.1"/>
    <property type="molecule type" value="Transcribed_RNA"/>
</dbReference>
<dbReference type="AlphaFoldDB" id="A0A0A8YJR7"/>
<organism evidence="1">
    <name type="scientific">Arundo donax</name>
    <name type="common">Giant reed</name>
    <name type="synonym">Donax arundinaceus</name>
    <dbReference type="NCBI Taxonomy" id="35708"/>
    <lineage>
        <taxon>Eukaryota</taxon>
        <taxon>Viridiplantae</taxon>
        <taxon>Streptophyta</taxon>
        <taxon>Embryophyta</taxon>
        <taxon>Tracheophyta</taxon>
        <taxon>Spermatophyta</taxon>
        <taxon>Magnoliopsida</taxon>
        <taxon>Liliopsida</taxon>
        <taxon>Poales</taxon>
        <taxon>Poaceae</taxon>
        <taxon>PACMAD clade</taxon>
        <taxon>Arundinoideae</taxon>
        <taxon>Arundineae</taxon>
        <taxon>Arundo</taxon>
    </lineage>
</organism>